<proteinExistence type="predicted"/>
<keyword evidence="1" id="KW-0472">Membrane</keyword>
<evidence type="ECO:0000313" key="2">
    <source>
        <dbReference type="EMBL" id="MBB5560549.1"/>
    </source>
</evidence>
<reference evidence="2 3" key="1">
    <citation type="submission" date="2020-08" db="EMBL/GenBank/DDBJ databases">
        <title>Genomic Encyclopedia of Type Strains, Phase IV (KMG-V): Genome sequencing to study the core and pangenomes of soil and plant-associated prokaryotes.</title>
        <authorList>
            <person name="Whitman W."/>
        </authorList>
    </citation>
    <scope>NUCLEOTIDE SEQUENCE [LARGE SCALE GENOMIC DNA]</scope>
    <source>
        <strain evidence="2 3">SEMIA 4034</strain>
    </source>
</reference>
<keyword evidence="3" id="KW-1185">Reference proteome</keyword>
<comment type="caution">
    <text evidence="2">The sequence shown here is derived from an EMBL/GenBank/DDBJ whole genome shotgun (WGS) entry which is preliminary data.</text>
</comment>
<protein>
    <submittedName>
        <fullName evidence="2">Uncharacterized protein</fullName>
    </submittedName>
</protein>
<sequence>MVYDWSGVRARRIRVFKTSVALILGTVIAAVPLFFWAIQLRDF</sequence>
<organism evidence="2 3">
    <name type="scientific">Rhizobium lentis</name>
    <dbReference type="NCBI Taxonomy" id="1138194"/>
    <lineage>
        <taxon>Bacteria</taxon>
        <taxon>Pseudomonadati</taxon>
        <taxon>Pseudomonadota</taxon>
        <taxon>Alphaproteobacteria</taxon>
        <taxon>Hyphomicrobiales</taxon>
        <taxon>Rhizobiaceae</taxon>
        <taxon>Rhizobium/Agrobacterium group</taxon>
        <taxon>Rhizobium</taxon>
    </lineage>
</organism>
<evidence type="ECO:0000313" key="3">
    <source>
        <dbReference type="Proteomes" id="UP000528824"/>
    </source>
</evidence>
<dbReference type="Proteomes" id="UP000528824">
    <property type="component" value="Unassembled WGS sequence"/>
</dbReference>
<dbReference type="AlphaFoldDB" id="A0A7W8UM74"/>
<name>A0A7W8UM74_9HYPH</name>
<evidence type="ECO:0000256" key="1">
    <source>
        <dbReference type="SAM" id="Phobius"/>
    </source>
</evidence>
<gene>
    <name evidence="2" type="ORF">GGI59_002211</name>
</gene>
<feature type="transmembrane region" description="Helical" evidence="1">
    <location>
        <begin position="20"/>
        <end position="38"/>
    </location>
</feature>
<keyword evidence="1" id="KW-0812">Transmembrane</keyword>
<accession>A0A7W8UM74</accession>
<keyword evidence="1" id="KW-1133">Transmembrane helix</keyword>
<dbReference type="EMBL" id="JACHBC010000004">
    <property type="protein sequence ID" value="MBB5560549.1"/>
    <property type="molecule type" value="Genomic_DNA"/>
</dbReference>